<accession>A0ABQ8F0M8</accession>
<feature type="signal peptide" evidence="2">
    <location>
        <begin position="1"/>
        <end position="18"/>
    </location>
</feature>
<keyword evidence="2" id="KW-0732">Signal</keyword>
<gene>
    <name evidence="3" type="ORF">BASA50_009702</name>
</gene>
<evidence type="ECO:0000313" key="4">
    <source>
        <dbReference type="Proteomes" id="UP001648503"/>
    </source>
</evidence>
<evidence type="ECO:0000256" key="1">
    <source>
        <dbReference type="SAM" id="MobiDB-lite"/>
    </source>
</evidence>
<dbReference type="EMBL" id="JAFCIX010000438">
    <property type="protein sequence ID" value="KAH6590000.1"/>
    <property type="molecule type" value="Genomic_DNA"/>
</dbReference>
<evidence type="ECO:0000313" key="3">
    <source>
        <dbReference type="EMBL" id="KAH6590000.1"/>
    </source>
</evidence>
<feature type="chain" id="PRO_5046658249" evidence="2">
    <location>
        <begin position="19"/>
        <end position="296"/>
    </location>
</feature>
<feature type="region of interest" description="Disordered" evidence="1">
    <location>
        <begin position="65"/>
        <end position="90"/>
    </location>
</feature>
<proteinExistence type="predicted"/>
<name>A0ABQ8F0M8_9FUNG</name>
<organism evidence="3 4">
    <name type="scientific">Batrachochytrium salamandrivorans</name>
    <dbReference type="NCBI Taxonomy" id="1357716"/>
    <lineage>
        <taxon>Eukaryota</taxon>
        <taxon>Fungi</taxon>
        <taxon>Fungi incertae sedis</taxon>
        <taxon>Chytridiomycota</taxon>
        <taxon>Chytridiomycota incertae sedis</taxon>
        <taxon>Chytridiomycetes</taxon>
        <taxon>Rhizophydiales</taxon>
        <taxon>Rhizophydiales incertae sedis</taxon>
        <taxon>Batrachochytrium</taxon>
    </lineage>
</organism>
<reference evidence="3 4" key="1">
    <citation type="submission" date="2021-02" db="EMBL/GenBank/DDBJ databases">
        <title>Variation within the Batrachochytrium salamandrivorans European outbreak.</title>
        <authorList>
            <person name="Kelly M."/>
            <person name="Pasmans F."/>
            <person name="Shea T.P."/>
            <person name="Munoz J.F."/>
            <person name="Carranza S."/>
            <person name="Cuomo C.A."/>
            <person name="Martel A."/>
        </authorList>
    </citation>
    <scope>NUCLEOTIDE SEQUENCE [LARGE SCALE GENOMIC DNA]</scope>
    <source>
        <strain evidence="3 4">AMFP18/2</strain>
    </source>
</reference>
<feature type="compositionally biased region" description="Polar residues" evidence="1">
    <location>
        <begin position="69"/>
        <end position="87"/>
    </location>
</feature>
<protein>
    <submittedName>
        <fullName evidence="3">Uncharacterized protein</fullName>
    </submittedName>
</protein>
<comment type="caution">
    <text evidence="3">The sequence shown here is derived from an EMBL/GenBank/DDBJ whole genome shotgun (WGS) entry which is preliminary data.</text>
</comment>
<dbReference type="Proteomes" id="UP001648503">
    <property type="component" value="Unassembled WGS sequence"/>
</dbReference>
<sequence length="296" mass="32937">MHFFYLVSFVAVVSNAAALPQPAGLSEKYSNNVDATLASGLETRSYQPGSNSHKDSATLMLLKRRDNSGSRQSSPPASFRGTGSSRLYNPFDRTETTTVNISTTIDNVGNEGVPKMLAGENEIPEIYAVGVRAGARINGNAGALLTRYLRRAQYVALALNRWRELDGRNVYGTIKSVLGDDEYSRITRPVIRKDIDLNDVIQDKMAEADETASNISKNIGSNAENLRKIQKSLRDSFDHRILLLENIQSVLVNRPAGQTLYGYLSKARISLDKFIEDQEYLFYEIIRGPSVFFPFK</sequence>
<evidence type="ECO:0000256" key="2">
    <source>
        <dbReference type="SAM" id="SignalP"/>
    </source>
</evidence>
<keyword evidence="4" id="KW-1185">Reference proteome</keyword>